<sequence>DVAVHLPRLPSLPGNVIRRNCALTSTPRRKYSTKNPILTQFTVKYLKEIIDSSAARLNNSSSGCTDDKKPFYVSLNSNENSKSNSRKRKFSGGEVEIKYDGASSSQKMHVDYADSNLDYSVSDGSSIQHISDLNDVNSPLPKAGYLQNAKISKMYNFSSSDHFPTSASSNDYLTALLRADMERPRSPKPRVCMRNRCYDFKTLQIGEFRVRDHSSRNKLRFYYAQNQIVYDFEYEYSAVGSSPVNWLVVVIIPLSIVHAIDFRSKKLVIQVKETPRIISGYNRDTLPDLLRGGNLESATVDVTDGQISSPFHLITLPRAQGSLIEKHFYIHYPDFTERRIDISRYRFLADFVDETPAIELVRSNGVSTRSNSRRNVELKLPKIVV</sequence>
<dbReference type="WBParaSite" id="nRc.2.0.1.t35776-RA">
    <property type="protein sequence ID" value="nRc.2.0.1.t35776-RA"/>
    <property type="gene ID" value="nRc.2.0.1.g35776"/>
</dbReference>
<keyword evidence="1" id="KW-1185">Reference proteome</keyword>
<evidence type="ECO:0000313" key="2">
    <source>
        <dbReference type="WBParaSite" id="nRc.2.0.1.t35776-RA"/>
    </source>
</evidence>
<evidence type="ECO:0000313" key="1">
    <source>
        <dbReference type="Proteomes" id="UP000887565"/>
    </source>
</evidence>
<reference evidence="2" key="1">
    <citation type="submission" date="2022-11" db="UniProtKB">
        <authorList>
            <consortium name="WormBaseParasite"/>
        </authorList>
    </citation>
    <scope>IDENTIFICATION</scope>
</reference>
<proteinExistence type="predicted"/>
<dbReference type="Proteomes" id="UP000887565">
    <property type="component" value="Unplaced"/>
</dbReference>
<name>A0A915KCE4_ROMCU</name>
<accession>A0A915KCE4</accession>
<protein>
    <submittedName>
        <fullName evidence="2">Uncharacterized protein</fullName>
    </submittedName>
</protein>
<dbReference type="AlphaFoldDB" id="A0A915KCE4"/>
<organism evidence="1 2">
    <name type="scientific">Romanomermis culicivorax</name>
    <name type="common">Nematode worm</name>
    <dbReference type="NCBI Taxonomy" id="13658"/>
    <lineage>
        <taxon>Eukaryota</taxon>
        <taxon>Metazoa</taxon>
        <taxon>Ecdysozoa</taxon>
        <taxon>Nematoda</taxon>
        <taxon>Enoplea</taxon>
        <taxon>Dorylaimia</taxon>
        <taxon>Mermithida</taxon>
        <taxon>Mermithoidea</taxon>
        <taxon>Mermithidae</taxon>
        <taxon>Romanomermis</taxon>
    </lineage>
</organism>